<dbReference type="GO" id="GO:0048471">
    <property type="term" value="C:perinuclear region of cytoplasm"/>
    <property type="evidence" value="ECO:0007669"/>
    <property type="project" value="UniProtKB-SubCell"/>
</dbReference>
<comment type="caution">
    <text evidence="7">The sequence shown here is derived from an EMBL/GenBank/DDBJ whole genome shotgun (WGS) entry which is preliminary data.</text>
</comment>
<dbReference type="Pfam" id="PF05021">
    <property type="entry name" value="NPL4"/>
    <property type="match status" value="1"/>
</dbReference>
<evidence type="ECO:0000256" key="4">
    <source>
        <dbReference type="ARBA" id="ARBA00019709"/>
    </source>
</evidence>
<evidence type="ECO:0000313" key="7">
    <source>
        <dbReference type="EMBL" id="TPX73505.1"/>
    </source>
</evidence>
<dbReference type="InterPro" id="IPR007717">
    <property type="entry name" value="NPL4_C"/>
</dbReference>
<protein>
    <recommendedName>
        <fullName evidence="4">Nuclear protein localization protein 4</fullName>
    </recommendedName>
</protein>
<dbReference type="GO" id="GO:0031965">
    <property type="term" value="C:nuclear membrane"/>
    <property type="evidence" value="ECO:0007669"/>
    <property type="project" value="UniProtKB-SubCell"/>
</dbReference>
<comment type="function">
    <text evidence="5">Involved in the import of nuclear-targeted proteins into the nucleus and the export of poly(A) RNA out of the nucleus. Has a role in the endoplasmic reticulum-associated degradation (ERAD) pathway.</text>
</comment>
<accession>A0A507FCN7</accession>
<proteinExistence type="inferred from homology"/>
<dbReference type="InterPro" id="IPR016563">
    <property type="entry name" value="Npl4"/>
</dbReference>
<evidence type="ECO:0000259" key="6">
    <source>
        <dbReference type="PROSITE" id="PS50249"/>
    </source>
</evidence>
<dbReference type="PIRSF" id="PIRSF010052">
    <property type="entry name" value="Polyub_prc_Npl4"/>
    <property type="match status" value="1"/>
</dbReference>
<evidence type="ECO:0000256" key="2">
    <source>
        <dbReference type="ARBA" id="ARBA00004556"/>
    </source>
</evidence>
<dbReference type="Pfam" id="PF05020">
    <property type="entry name" value="zf-NPL4"/>
    <property type="match status" value="1"/>
</dbReference>
<dbReference type="CDD" id="cd08061">
    <property type="entry name" value="MPN_NPL4"/>
    <property type="match status" value="1"/>
</dbReference>
<dbReference type="GO" id="GO:0043130">
    <property type="term" value="F:ubiquitin binding"/>
    <property type="evidence" value="ECO:0007669"/>
    <property type="project" value="TreeGrafter"/>
</dbReference>
<comment type="subcellular location">
    <subcellularLocation>
        <location evidence="2">Cytoplasm</location>
        <location evidence="2">Perinuclear region</location>
    </subcellularLocation>
    <subcellularLocation>
        <location evidence="1">Nucleus membrane</location>
        <topology evidence="1">Peripheral membrane protein</topology>
        <orientation evidence="1">Cytoplasmic side</orientation>
    </subcellularLocation>
</comment>
<dbReference type="GO" id="GO:0006511">
    <property type="term" value="P:ubiquitin-dependent protein catabolic process"/>
    <property type="evidence" value="ECO:0007669"/>
    <property type="project" value="InterPro"/>
</dbReference>
<reference evidence="7 8" key="1">
    <citation type="journal article" date="2019" name="Sci. Rep.">
        <title>Comparative genomics of chytrid fungi reveal insights into the obligate biotrophic and pathogenic lifestyle of Synchytrium endobioticum.</title>
        <authorList>
            <person name="van de Vossenberg B.T.L.H."/>
            <person name="Warris S."/>
            <person name="Nguyen H.D.T."/>
            <person name="van Gent-Pelzer M.P.E."/>
            <person name="Joly D.L."/>
            <person name="van de Geest H.C."/>
            <person name="Bonants P.J.M."/>
            <person name="Smith D.S."/>
            <person name="Levesque C.A."/>
            <person name="van der Lee T.A.J."/>
        </authorList>
    </citation>
    <scope>NUCLEOTIDE SEQUENCE [LARGE SCALE GENOMIC DNA]</scope>
    <source>
        <strain evidence="7 8">CBS 675.73</strain>
    </source>
</reference>
<evidence type="ECO:0000256" key="5">
    <source>
        <dbReference type="ARBA" id="ARBA00024703"/>
    </source>
</evidence>
<dbReference type="Proteomes" id="UP000320333">
    <property type="component" value="Unassembled WGS sequence"/>
</dbReference>
<dbReference type="STRING" id="246404.A0A507FCN7"/>
<keyword evidence="8" id="KW-1185">Reference proteome</keyword>
<dbReference type="InterPro" id="IPR007716">
    <property type="entry name" value="NPL4_Zn-bd_put"/>
</dbReference>
<dbReference type="PANTHER" id="PTHR12710:SF0">
    <property type="entry name" value="NUCLEAR PROTEIN LOCALIZATION PROTEIN 4 HOMOLOG"/>
    <property type="match status" value="1"/>
</dbReference>
<dbReference type="PROSITE" id="PS50249">
    <property type="entry name" value="MPN"/>
    <property type="match status" value="1"/>
</dbReference>
<dbReference type="EMBL" id="QEAP01000181">
    <property type="protein sequence ID" value="TPX73505.1"/>
    <property type="molecule type" value="Genomic_DNA"/>
</dbReference>
<dbReference type="InterPro" id="IPR024682">
    <property type="entry name" value="Npl4_Ub-like_dom"/>
</dbReference>
<evidence type="ECO:0000256" key="1">
    <source>
        <dbReference type="ARBA" id="ARBA00004335"/>
    </source>
</evidence>
<evidence type="ECO:0000256" key="3">
    <source>
        <dbReference type="ARBA" id="ARBA00011025"/>
    </source>
</evidence>
<name>A0A507FCN7_9FUNG</name>
<dbReference type="InterPro" id="IPR037518">
    <property type="entry name" value="MPN"/>
</dbReference>
<dbReference type="PANTHER" id="PTHR12710">
    <property type="entry name" value="NUCLEAR PROTEIN LOCALIZATION 4"/>
    <property type="match status" value="1"/>
</dbReference>
<feature type="domain" description="MPN" evidence="6">
    <location>
        <begin position="227"/>
        <end position="366"/>
    </location>
</feature>
<evidence type="ECO:0000313" key="8">
    <source>
        <dbReference type="Proteomes" id="UP000320333"/>
    </source>
</evidence>
<gene>
    <name evidence="7" type="ORF">CcCBS67573_g05211</name>
</gene>
<dbReference type="Pfam" id="PF11543">
    <property type="entry name" value="UN_NPL4"/>
    <property type="match status" value="1"/>
</dbReference>
<dbReference type="OrthoDB" id="10251089at2759"/>
<dbReference type="GO" id="GO:0031625">
    <property type="term" value="F:ubiquitin protein ligase binding"/>
    <property type="evidence" value="ECO:0007669"/>
    <property type="project" value="TreeGrafter"/>
</dbReference>
<organism evidence="7 8">
    <name type="scientific">Chytriomyces confervae</name>
    <dbReference type="NCBI Taxonomy" id="246404"/>
    <lineage>
        <taxon>Eukaryota</taxon>
        <taxon>Fungi</taxon>
        <taxon>Fungi incertae sedis</taxon>
        <taxon>Chytridiomycota</taxon>
        <taxon>Chytridiomycota incertae sedis</taxon>
        <taxon>Chytridiomycetes</taxon>
        <taxon>Chytridiales</taxon>
        <taxon>Chytriomycetaceae</taxon>
        <taxon>Chytriomyces</taxon>
    </lineage>
</organism>
<dbReference type="Gene3D" id="3.10.20.90">
    <property type="entry name" value="Phosphatidylinositol 3-kinase Catalytic Subunit, Chain A, domain 1"/>
    <property type="match status" value="1"/>
</dbReference>
<comment type="similarity">
    <text evidence="3">Belongs to the NPL4 family.</text>
</comment>
<sequence>MTSITIRLRAPTGQFRFQLEKGASLSQFHAQAAAALGLPESKFRVSEDPAGKKLVTSTAALKHGDMLHVLMSADAIMDAEAAAAPAAKSSSTASSVAASVRQAPIDDLIFKMKGTIQRQRDPTFCRHGSGGMCDYCMPIEPYDPKYLEQNKIKHMSFHAYLKQAIIANKTPPVDSSHFIPPLDEQSHLVKDPCPAKTHEKFPKGICTKCQPSAITLTAQNFRMVDHVEFESPAIVEGFIKYWRSTGAQRFGLLYGRYEPYTEKVPLGVKAVVSAIYEPPQDNAPSHLQLATPNPQQSVVNGVAGALGLDLIGMIYTDLFDDGTGKGTVICKRHKDSFFLSSAEVLFSAHLQAEYPTASKYSSTGKFGSRFVTCVISGNEDNGIDISCFQISNVGVGMVRDGIVEASVDPGLLRVKASSNEQYIPEVFYKFKNEYGLMVQEAAKPTFPLSHGFPQEPKPTFKSASPFPVENRNGATGEFSDMRAVYNRIANTDISISLSDFHLLLHLADLHILDTADFARVLKAVKGEESFNAVVASGSWSTLLMVAQEASESEGRGGFGGAGSSSGGGGGAGGSAMQTSWNCRHCTFNNLGGDSCEVCGLPRDG</sequence>
<dbReference type="AlphaFoldDB" id="A0A507FCN7"/>